<accession>A0ABT6T2Z0</accession>
<evidence type="ECO:0000313" key="1">
    <source>
        <dbReference type="EMBL" id="MDI3422241.1"/>
    </source>
</evidence>
<name>A0ABT6T2Z0_9ACTN</name>
<organism evidence="1 2">
    <name type="scientific">Streptomyces luteolus</name>
    <dbReference type="NCBI Taxonomy" id="3043615"/>
    <lineage>
        <taxon>Bacteria</taxon>
        <taxon>Bacillati</taxon>
        <taxon>Actinomycetota</taxon>
        <taxon>Actinomycetes</taxon>
        <taxon>Kitasatosporales</taxon>
        <taxon>Streptomycetaceae</taxon>
        <taxon>Streptomyces</taxon>
    </lineage>
</organism>
<dbReference type="RefSeq" id="WP_282538105.1">
    <property type="nucleotide sequence ID" value="NZ_JASCIS010000034.1"/>
</dbReference>
<dbReference type="EMBL" id="JASCIS010000034">
    <property type="protein sequence ID" value="MDI3422241.1"/>
    <property type="molecule type" value="Genomic_DNA"/>
</dbReference>
<sequence>MATAMIFGAGAGAGAVAAERPANAVEHRAPSPEDDDWTGIGLNILCGIGVLGVGYCSN</sequence>
<comment type="caution">
    <text evidence="1">The sequence shown here is derived from an EMBL/GenBank/DDBJ whole genome shotgun (WGS) entry which is preliminary data.</text>
</comment>
<dbReference type="Proteomes" id="UP001237105">
    <property type="component" value="Unassembled WGS sequence"/>
</dbReference>
<keyword evidence="2" id="KW-1185">Reference proteome</keyword>
<gene>
    <name evidence="1" type="ORF">QIT00_27445</name>
</gene>
<proteinExistence type="predicted"/>
<evidence type="ECO:0000313" key="2">
    <source>
        <dbReference type="Proteomes" id="UP001237105"/>
    </source>
</evidence>
<protein>
    <submittedName>
        <fullName evidence="1">Uncharacterized protein</fullName>
    </submittedName>
</protein>
<reference evidence="1 2" key="1">
    <citation type="submission" date="2023-05" db="EMBL/GenBank/DDBJ databases">
        <title>Draft genome sequence of Streptomyces sp. B-S-A12 isolated from a cave soil in Thailand.</title>
        <authorList>
            <person name="Chamroensaksri N."/>
            <person name="Muangham S."/>
        </authorList>
    </citation>
    <scope>NUCLEOTIDE SEQUENCE [LARGE SCALE GENOMIC DNA]</scope>
    <source>
        <strain evidence="1 2">B-S-A12</strain>
    </source>
</reference>